<gene>
    <name evidence="3" type="ORF">CPA45_13840</name>
</gene>
<dbReference type="GO" id="GO:0008270">
    <property type="term" value="F:zinc ion binding"/>
    <property type="evidence" value="ECO:0007669"/>
    <property type="project" value="InterPro"/>
</dbReference>
<protein>
    <submittedName>
        <fullName evidence="3">DNA/RNA helicase, superfamily II protein</fullName>
    </submittedName>
</protein>
<dbReference type="InterPro" id="IPR036977">
    <property type="entry name" value="DNA_primase_Znf_CHC2"/>
</dbReference>
<evidence type="ECO:0000313" key="3">
    <source>
        <dbReference type="EMBL" id="PCF95144.1"/>
    </source>
</evidence>
<keyword evidence="4" id="KW-1185">Reference proteome</keyword>
<keyword evidence="3" id="KW-0378">Hydrolase</keyword>
<dbReference type="OrthoDB" id="784829at2"/>
<dbReference type="InterPro" id="IPR034154">
    <property type="entry name" value="TOPRIM_DnaG/twinkle"/>
</dbReference>
<dbReference type="GO" id="GO:0006260">
    <property type="term" value="P:DNA replication"/>
    <property type="evidence" value="ECO:0007669"/>
    <property type="project" value="InterPro"/>
</dbReference>
<comment type="caution">
    <text evidence="3">The sequence shown here is derived from an EMBL/GenBank/DDBJ whole genome shotgun (WGS) entry which is preliminary data.</text>
</comment>
<organism evidence="3 4">
    <name type="scientific">Vreelandella nigrificans</name>
    <dbReference type="NCBI Taxonomy" id="2042704"/>
    <lineage>
        <taxon>Bacteria</taxon>
        <taxon>Pseudomonadati</taxon>
        <taxon>Pseudomonadota</taxon>
        <taxon>Gammaproteobacteria</taxon>
        <taxon>Oceanospirillales</taxon>
        <taxon>Halomonadaceae</taxon>
        <taxon>Vreelandella</taxon>
    </lineage>
</organism>
<dbReference type="Gene3D" id="3.90.580.10">
    <property type="entry name" value="Zinc finger, CHC2-type domain"/>
    <property type="match status" value="1"/>
</dbReference>
<feature type="region of interest" description="Disordered" evidence="1">
    <location>
        <begin position="352"/>
        <end position="394"/>
    </location>
</feature>
<dbReference type="GO" id="GO:0003677">
    <property type="term" value="F:DNA binding"/>
    <property type="evidence" value="ECO:0007669"/>
    <property type="project" value="InterPro"/>
</dbReference>
<dbReference type="SUPFAM" id="SSF57783">
    <property type="entry name" value="Zinc beta-ribbon"/>
    <property type="match status" value="1"/>
</dbReference>
<keyword evidence="3" id="KW-0347">Helicase</keyword>
<dbReference type="Proteomes" id="UP000218677">
    <property type="component" value="Unassembled WGS sequence"/>
</dbReference>
<evidence type="ECO:0000256" key="1">
    <source>
        <dbReference type="SAM" id="MobiDB-lite"/>
    </source>
</evidence>
<name>A0A2A4HM62_9GAMM</name>
<dbReference type="RefSeq" id="WP_096652402.1">
    <property type="nucleotide sequence ID" value="NZ_NWUX01000012.1"/>
</dbReference>
<dbReference type="EMBL" id="NWUX01000012">
    <property type="protein sequence ID" value="PCF95144.1"/>
    <property type="molecule type" value="Genomic_DNA"/>
</dbReference>
<dbReference type="InterPro" id="IPR009270">
    <property type="entry name" value="DUF927"/>
</dbReference>
<dbReference type="Pfam" id="PF06048">
    <property type="entry name" value="DUF927"/>
    <property type="match status" value="1"/>
</dbReference>
<evidence type="ECO:0000259" key="2">
    <source>
        <dbReference type="Pfam" id="PF06048"/>
    </source>
</evidence>
<feature type="compositionally biased region" description="Pro residues" evidence="1">
    <location>
        <begin position="356"/>
        <end position="368"/>
    </location>
</feature>
<dbReference type="CDD" id="cd01029">
    <property type="entry name" value="TOPRIM_primases"/>
    <property type="match status" value="1"/>
</dbReference>
<evidence type="ECO:0000313" key="4">
    <source>
        <dbReference type="Proteomes" id="UP000218677"/>
    </source>
</evidence>
<keyword evidence="3" id="KW-0067">ATP-binding</keyword>
<feature type="domain" description="DUF927" evidence="2">
    <location>
        <begin position="399"/>
        <end position="664"/>
    </location>
</feature>
<keyword evidence="3" id="KW-0547">Nucleotide-binding</keyword>
<reference evidence="4" key="1">
    <citation type="submission" date="2017-09" db="EMBL/GenBank/DDBJ databases">
        <authorList>
            <person name="Cho G.-S."/>
            <person name="Oguntoyinbo F.A."/>
            <person name="Cnockaert M."/>
            <person name="Kabisch J."/>
            <person name="Neve H."/>
            <person name="Bockelmann W."/>
            <person name="Wenning M."/>
            <person name="Franz C.M."/>
            <person name="Vandamme P."/>
        </authorList>
    </citation>
    <scope>NUCLEOTIDE SEQUENCE [LARGE SCALE GENOMIC DNA]</scope>
    <source>
        <strain evidence="4">MBT G8648</strain>
    </source>
</reference>
<sequence>MSKPNGSVTHARFQDTNRLALTCIESVLAHWLPGGKVQKREYVVKNPARDDQNAGSFSVNLDTGQWYDFASGDKGGDLVALVAYLERCPAQADALHLLEGFLGTAPIEPSRPHKKPKAAPPDPWQPVTPIPADALSGIPKRHLKHGDPWKRWEYRNAQGELLMVIDRFNLPLQPGEEKPRKVFAPLTLWRHTGTGDTKWQRKGLPAPRPLLNVDQLAKQPSAPVVVCEGEKSADAAGVLLPDYIATCWPNGTNSVSKADFTPLKGRDVLLWPDNDEGGVVCMQRLAGELQTLGAKTVRLVALDCFSQAPVWHDNTPGFAEGGEWQEKDDAADLLARDWTPAHLSALATEGTLFKEPPAPPASPAPATKPAPAKRDARKKAQQTPGFTVKDTGLYAVPEDGEPRRVCERLDIIAQTRDERGQNWGLLVEFCDPDGITKRWNIPAEALISEGAKDAISPLLSMGLKLDAKRPARNTKNDLISYLQGYAGSARARLVDRMGWHGDAYLLPMGAIGETVEALEFTNHGAELPSIEEAGTLEEWQTHIGALCPGNDRLALSVCVAFAGPLLHLLGLESGGFHLYGESSGGKTTHLQAAVSVYGSPKLVRSWRSTDNALESIASAHSDGLLALDEIGMCSPRIIGETVYMLGNGAGKARANDRGNGKPVRRWRLLFLSTGEKTLEQHMDEANQMHRAGMDIRMLGVPADAGAGMGLFQELHGFDNAADLSDSLKASVNKYYGTPLVKFLEALTTPDNMRTIIKAFPKTLQAFEKETLPKDASGQAHRAAARFALVALAGEYATEWGATGWPAYTAWNAAKACFSAWLTERGGAGSQEEAKVLDALCHLIETHGEARFSRLNVDYQHDTHAPRTVNKLGYRRTETLGSGAECRTITTYYIGSASWTKEVWSRAGLPSARQANKVLKAHDVLQLDHEGKTSIKVPGIKGGSPRYYVFTDEALYRAQNAANDDAATKAA</sequence>
<dbReference type="GO" id="GO:0004386">
    <property type="term" value="F:helicase activity"/>
    <property type="evidence" value="ECO:0007669"/>
    <property type="project" value="UniProtKB-KW"/>
</dbReference>
<dbReference type="AlphaFoldDB" id="A0A2A4HM62"/>
<accession>A0A2A4HM62</accession>
<proteinExistence type="predicted"/>